<dbReference type="GO" id="GO:0070402">
    <property type="term" value="F:NADPH binding"/>
    <property type="evidence" value="ECO:0007669"/>
    <property type="project" value="TreeGrafter"/>
</dbReference>
<keyword evidence="2" id="KW-0560">Oxidoreductase</keyword>
<dbReference type="EMBL" id="CAJZBQ010000039">
    <property type="protein sequence ID" value="CAG9325809.1"/>
    <property type="molecule type" value="Genomic_DNA"/>
</dbReference>
<evidence type="ECO:0000256" key="1">
    <source>
        <dbReference type="ARBA" id="ARBA00022857"/>
    </source>
</evidence>
<dbReference type="InterPro" id="IPR036291">
    <property type="entry name" value="NAD(P)-bd_dom_sf"/>
</dbReference>
<dbReference type="PANTHER" id="PTHR48106">
    <property type="entry name" value="QUINONE OXIDOREDUCTASE PIG3-RELATED"/>
    <property type="match status" value="1"/>
</dbReference>
<dbReference type="AlphaFoldDB" id="A0AAU9JFX7"/>
<reference evidence="4" key="1">
    <citation type="submission" date="2021-09" db="EMBL/GenBank/DDBJ databases">
        <authorList>
            <consortium name="AG Swart"/>
            <person name="Singh M."/>
            <person name="Singh A."/>
            <person name="Seah K."/>
            <person name="Emmerich C."/>
        </authorList>
    </citation>
    <scope>NUCLEOTIDE SEQUENCE</scope>
    <source>
        <strain evidence="4">ATCC30299</strain>
    </source>
</reference>
<dbReference type="Gene3D" id="3.40.50.720">
    <property type="entry name" value="NAD(P)-binding Rossmann-like Domain"/>
    <property type="match status" value="1"/>
</dbReference>
<gene>
    <name evidence="4" type="ORF">BSTOLATCC_MIC39594</name>
</gene>
<proteinExistence type="predicted"/>
<dbReference type="PANTHER" id="PTHR48106:SF18">
    <property type="entry name" value="QUINONE OXIDOREDUCTASE PIG3"/>
    <property type="match status" value="1"/>
</dbReference>
<dbReference type="GO" id="GO:0016651">
    <property type="term" value="F:oxidoreductase activity, acting on NAD(P)H"/>
    <property type="evidence" value="ECO:0007669"/>
    <property type="project" value="TreeGrafter"/>
</dbReference>
<evidence type="ECO:0000313" key="5">
    <source>
        <dbReference type="Proteomes" id="UP001162131"/>
    </source>
</evidence>
<dbReference type="SUPFAM" id="SSF51735">
    <property type="entry name" value="NAD(P)-binding Rossmann-fold domains"/>
    <property type="match status" value="1"/>
</dbReference>
<dbReference type="SUPFAM" id="SSF50129">
    <property type="entry name" value="GroES-like"/>
    <property type="match status" value="1"/>
</dbReference>
<comment type="caution">
    <text evidence="4">The sequence shown here is derived from an EMBL/GenBank/DDBJ whole genome shotgun (WGS) entry which is preliminary data.</text>
</comment>
<dbReference type="InterPro" id="IPR011032">
    <property type="entry name" value="GroES-like_sf"/>
</dbReference>
<dbReference type="Proteomes" id="UP001162131">
    <property type="component" value="Unassembled WGS sequence"/>
</dbReference>
<dbReference type="InterPro" id="IPR020843">
    <property type="entry name" value="ER"/>
</dbReference>
<keyword evidence="1" id="KW-0521">NADP</keyword>
<protein>
    <recommendedName>
        <fullName evidence="3">Enoyl reductase (ER) domain-containing protein</fullName>
    </recommendedName>
</protein>
<dbReference type="Gene3D" id="3.90.180.10">
    <property type="entry name" value="Medium-chain alcohol dehydrogenases, catalytic domain"/>
    <property type="match status" value="1"/>
</dbReference>
<sequence length="333" mass="36539">MMRALAFDKFLPDPKPFIKEVPIPTPGPGEVLVKMEAAPINPSDLNWMKGVYGIKAELPAIGGFEGAGTIIETGPGLFTSFLKGRRVSCIAAPGKSGTWAEYMVTKSHYCTKLKDHFSFEQGATFFINPMTAQMFTEKISAGKHKAAIQTAAASSLGKMMVKWGERTKFPIINIVRRPEQVEMLKNLGSMYILNSTSPTFKEELSDLCKILQPTIAFDAVSGELTGVIMNAMPDNSIHYVYGALSGQDISGINTRGLYFGNKLLGGLWLTSWMQKKTPFELKLAIGAVQRNFGHTFNSEITGRFPLNKYGEAIKTFKSNTSSGKVILYPSQII</sequence>
<evidence type="ECO:0000259" key="3">
    <source>
        <dbReference type="SMART" id="SM00829"/>
    </source>
</evidence>
<dbReference type="Pfam" id="PF08240">
    <property type="entry name" value="ADH_N"/>
    <property type="match status" value="1"/>
</dbReference>
<dbReference type="SMART" id="SM00829">
    <property type="entry name" value="PKS_ER"/>
    <property type="match status" value="1"/>
</dbReference>
<dbReference type="InterPro" id="IPR013154">
    <property type="entry name" value="ADH-like_N"/>
</dbReference>
<accession>A0AAU9JFX7</accession>
<name>A0AAU9JFX7_9CILI</name>
<organism evidence="4 5">
    <name type="scientific">Blepharisma stoltei</name>
    <dbReference type="NCBI Taxonomy" id="1481888"/>
    <lineage>
        <taxon>Eukaryota</taxon>
        <taxon>Sar</taxon>
        <taxon>Alveolata</taxon>
        <taxon>Ciliophora</taxon>
        <taxon>Postciliodesmatophora</taxon>
        <taxon>Heterotrichea</taxon>
        <taxon>Heterotrichida</taxon>
        <taxon>Blepharismidae</taxon>
        <taxon>Blepharisma</taxon>
    </lineage>
</organism>
<dbReference type="CDD" id="cd08291">
    <property type="entry name" value="ETR_like_1"/>
    <property type="match status" value="1"/>
</dbReference>
<feature type="domain" description="Enoyl reductase (ER)" evidence="3">
    <location>
        <begin position="13"/>
        <end position="327"/>
    </location>
</feature>
<keyword evidence="5" id="KW-1185">Reference proteome</keyword>
<evidence type="ECO:0000256" key="2">
    <source>
        <dbReference type="ARBA" id="ARBA00023002"/>
    </source>
</evidence>
<evidence type="ECO:0000313" key="4">
    <source>
        <dbReference type="EMBL" id="CAG9325809.1"/>
    </source>
</evidence>